<dbReference type="Proteomes" id="UP000235672">
    <property type="component" value="Unassembled WGS sequence"/>
</dbReference>
<dbReference type="AlphaFoldDB" id="A0A2J6QNY0"/>
<accession>A0A2J6QNY0</accession>
<dbReference type="OrthoDB" id="10536698at2759"/>
<gene>
    <name evidence="1" type="ORF">NA56DRAFT_153061</name>
</gene>
<evidence type="ECO:0000313" key="1">
    <source>
        <dbReference type="EMBL" id="PMD27976.1"/>
    </source>
</evidence>
<proteinExistence type="predicted"/>
<sequence length="170" mass="19549">MITHPKNHDEGSLKVLNEYITLTIERVTRSQELRKDDGTTLPTFHKRSECLWRPNTCFVQSSYHASQLSRHSLSECNVPSRLTKVSKTADPEEGQTFHLSSRSMKHRCSVRMYKVTPKMHPFLPANCYLILQHNRAYKLSLLSRTSIPSLIQAGLVRVKQRHLPSSTTHV</sequence>
<dbReference type="EMBL" id="KZ613465">
    <property type="protein sequence ID" value="PMD27976.1"/>
    <property type="molecule type" value="Genomic_DNA"/>
</dbReference>
<evidence type="ECO:0000313" key="2">
    <source>
        <dbReference type="Proteomes" id="UP000235672"/>
    </source>
</evidence>
<name>A0A2J6QNY0_9HELO</name>
<keyword evidence="2" id="KW-1185">Reference proteome</keyword>
<reference evidence="1 2" key="1">
    <citation type="submission" date="2016-05" db="EMBL/GenBank/DDBJ databases">
        <title>A degradative enzymes factory behind the ericoid mycorrhizal symbiosis.</title>
        <authorList>
            <consortium name="DOE Joint Genome Institute"/>
            <person name="Martino E."/>
            <person name="Morin E."/>
            <person name="Grelet G."/>
            <person name="Kuo A."/>
            <person name="Kohler A."/>
            <person name="Daghino S."/>
            <person name="Barry K."/>
            <person name="Choi C."/>
            <person name="Cichocki N."/>
            <person name="Clum A."/>
            <person name="Copeland A."/>
            <person name="Hainaut M."/>
            <person name="Haridas S."/>
            <person name="Labutti K."/>
            <person name="Lindquist E."/>
            <person name="Lipzen A."/>
            <person name="Khouja H.-R."/>
            <person name="Murat C."/>
            <person name="Ohm R."/>
            <person name="Olson A."/>
            <person name="Spatafora J."/>
            <person name="Veneault-Fourrey C."/>
            <person name="Henrissat B."/>
            <person name="Grigoriev I."/>
            <person name="Martin F."/>
            <person name="Perotto S."/>
        </authorList>
    </citation>
    <scope>NUCLEOTIDE SEQUENCE [LARGE SCALE GENOMIC DNA]</scope>
    <source>
        <strain evidence="1 2">UAMH 7357</strain>
    </source>
</reference>
<protein>
    <submittedName>
        <fullName evidence="1">Uncharacterized protein</fullName>
    </submittedName>
</protein>
<organism evidence="1 2">
    <name type="scientific">Hyaloscypha hepaticicola</name>
    <dbReference type="NCBI Taxonomy" id="2082293"/>
    <lineage>
        <taxon>Eukaryota</taxon>
        <taxon>Fungi</taxon>
        <taxon>Dikarya</taxon>
        <taxon>Ascomycota</taxon>
        <taxon>Pezizomycotina</taxon>
        <taxon>Leotiomycetes</taxon>
        <taxon>Helotiales</taxon>
        <taxon>Hyaloscyphaceae</taxon>
        <taxon>Hyaloscypha</taxon>
    </lineage>
</organism>